<organism evidence="1">
    <name type="scientific">bioreactor metagenome</name>
    <dbReference type="NCBI Taxonomy" id="1076179"/>
    <lineage>
        <taxon>unclassified sequences</taxon>
        <taxon>metagenomes</taxon>
        <taxon>ecological metagenomes</taxon>
    </lineage>
</organism>
<accession>A0A644Y1R3</accession>
<protein>
    <submittedName>
        <fullName evidence="1">Uncharacterized protein</fullName>
    </submittedName>
</protein>
<gene>
    <name evidence="1" type="ORF">SDC9_68917</name>
</gene>
<evidence type="ECO:0000313" key="1">
    <source>
        <dbReference type="EMBL" id="MPM22462.1"/>
    </source>
</evidence>
<proteinExistence type="predicted"/>
<name>A0A644Y1R3_9ZZZZ</name>
<sequence length="149" mass="16124">MLAGFIHVDVRVGLEADDHVGIAHDLLGDVAVQVQRHANRHARCGGTHAFQQIAFAVVAVFGHHRAMQVEQNGVAAGHGLDDTAREFVIRRRVHRAARVRHGGHRRHQRGTLGLGQFDERGHGGAHALVGAVRVGAVGGRERLDGRGHR</sequence>
<comment type="caution">
    <text evidence="1">The sequence shown here is derived from an EMBL/GenBank/DDBJ whole genome shotgun (WGS) entry which is preliminary data.</text>
</comment>
<dbReference type="AlphaFoldDB" id="A0A644Y1R3"/>
<reference evidence="1" key="1">
    <citation type="submission" date="2019-08" db="EMBL/GenBank/DDBJ databases">
        <authorList>
            <person name="Kucharzyk K."/>
            <person name="Murdoch R.W."/>
            <person name="Higgins S."/>
            <person name="Loffler F."/>
        </authorList>
    </citation>
    <scope>NUCLEOTIDE SEQUENCE</scope>
</reference>
<dbReference type="EMBL" id="VSSQ01003815">
    <property type="protein sequence ID" value="MPM22462.1"/>
    <property type="molecule type" value="Genomic_DNA"/>
</dbReference>